<gene>
    <name evidence="1" type="ORF">GFSPODELE1_LOCUS2536</name>
</gene>
<accession>A0ABP1CWF7</accession>
<organism evidence="1 2">
    <name type="scientific">Somion occarium</name>
    <dbReference type="NCBI Taxonomy" id="3059160"/>
    <lineage>
        <taxon>Eukaryota</taxon>
        <taxon>Fungi</taxon>
        <taxon>Dikarya</taxon>
        <taxon>Basidiomycota</taxon>
        <taxon>Agaricomycotina</taxon>
        <taxon>Agaricomycetes</taxon>
        <taxon>Polyporales</taxon>
        <taxon>Cerrenaceae</taxon>
        <taxon>Somion</taxon>
    </lineage>
</organism>
<dbReference type="SUPFAM" id="SSF52047">
    <property type="entry name" value="RNI-like"/>
    <property type="match status" value="1"/>
</dbReference>
<evidence type="ECO:0000313" key="2">
    <source>
        <dbReference type="Proteomes" id="UP001497453"/>
    </source>
</evidence>
<dbReference type="InterPro" id="IPR032675">
    <property type="entry name" value="LRR_dom_sf"/>
</dbReference>
<proteinExistence type="predicted"/>
<name>A0ABP1CWF7_9APHY</name>
<dbReference type="Gene3D" id="3.80.10.10">
    <property type="entry name" value="Ribonuclease Inhibitor"/>
    <property type="match status" value="1"/>
</dbReference>
<dbReference type="EMBL" id="OZ037954">
    <property type="protein sequence ID" value="CAL1699169.1"/>
    <property type="molecule type" value="Genomic_DNA"/>
</dbReference>
<dbReference type="Proteomes" id="UP001497453">
    <property type="component" value="Chromosome 11"/>
</dbReference>
<evidence type="ECO:0000313" key="1">
    <source>
        <dbReference type="EMBL" id="CAL1699169.1"/>
    </source>
</evidence>
<reference evidence="2" key="1">
    <citation type="submission" date="2024-04" db="EMBL/GenBank/DDBJ databases">
        <authorList>
            <person name="Shaw F."/>
            <person name="Minotto A."/>
        </authorList>
    </citation>
    <scope>NUCLEOTIDE SEQUENCE [LARGE SCALE GENOMIC DNA]</scope>
</reference>
<protein>
    <recommendedName>
        <fullName evidence="3">F-box domain-containing protein</fullName>
    </recommendedName>
</protein>
<evidence type="ECO:0008006" key="3">
    <source>
        <dbReference type="Google" id="ProtNLM"/>
    </source>
</evidence>
<keyword evidence="2" id="KW-1185">Reference proteome</keyword>
<sequence length="405" mass="46307">MCRNSTTGITAVKALQQGPFPNEIVALVVGHLWNSPRAVRACTLACHAWYAAGRPYIYSRIVLSNGDKFDSLVSFLRSPNVRFNVIKHWIRELHVRTPHPSNAGLWWSTGCPYWVLRLSAALPSLLPRLSVLRFEHQNFDSEWLSRFMVHLSKFISVRELVIANTRLELGMLQSLASVMPNVRTLRLVNATIIDSQQTFSPMAIQNKPQFTILYVESVRDNTSSENGFISWIRTWDTVQTLAMDENHRLMPALLGTFGPFINHFRLIVRDKAKWVDGGTQASNKISLWYTTTGLALSHVRTLEFFDVLDPTLVLWLRHLPSPGLLEKIVFRISFNRPRELKSEAYETLDECLANSNLSGLREIRFLYEGTLAVDLVSKEIQRVFPKAHCRGFLQIFMADPEEKLL</sequence>